<dbReference type="EMBL" id="CP045122">
    <property type="protein sequence ID" value="QIN81025.1"/>
    <property type="molecule type" value="Genomic_DNA"/>
</dbReference>
<dbReference type="Gene3D" id="3.40.720.10">
    <property type="entry name" value="Alkaline Phosphatase, subunit A"/>
    <property type="match status" value="2"/>
</dbReference>
<sequence>MLTFLILASLLAAAALALVALEVVRPPERVVNALFVVFSLLVVLLAAWTFALLLGAGSEEGARFGNRVDAAIEILNRRPVDSGGRSVTVPKVPDFLAVYGSDLDRLGHEEGADSPNTGPLLAEMDRQLGRLVRATEDAGIREVTTFLLTSDHGMTTWSRPATEGLAAIARAGYRPEVVLPDRSPSADTEVVVVLNSVRVADVTLLGRAATPKGRERVRAALEDTPHVAQVLDRSDLEELRASDKLGDFVVEAEEPYGFALEAPEGGASRGAHASTRETRVPLVLSRAGVRPGVTPRNPKLVDVAPTVAALLGTRPPNEAQGRALTEVLVDRRGR</sequence>
<dbReference type="GO" id="GO:0016740">
    <property type="term" value="F:transferase activity"/>
    <property type="evidence" value="ECO:0007669"/>
    <property type="project" value="UniProtKB-KW"/>
</dbReference>
<evidence type="ECO:0000256" key="1">
    <source>
        <dbReference type="SAM" id="Phobius"/>
    </source>
</evidence>
<dbReference type="RefSeq" id="WP_166398738.1">
    <property type="nucleotide sequence ID" value="NZ_CP045122.1"/>
</dbReference>
<keyword evidence="2" id="KW-0614">Plasmid</keyword>
<evidence type="ECO:0000313" key="3">
    <source>
        <dbReference type="Proteomes" id="UP000502706"/>
    </source>
</evidence>
<dbReference type="PANTHER" id="PTHR10151:SF120">
    <property type="entry name" value="BIS(5'-ADENOSYL)-TRIPHOSPHATASE"/>
    <property type="match status" value="1"/>
</dbReference>
<keyword evidence="1" id="KW-0472">Membrane</keyword>
<keyword evidence="2" id="KW-0808">Transferase</keyword>
<geneLocation type="plasmid" evidence="2 3">
    <name>unnamed1</name>
</geneLocation>
<keyword evidence="3" id="KW-1185">Reference proteome</keyword>
<proteinExistence type="predicted"/>
<dbReference type="SUPFAM" id="SSF53649">
    <property type="entry name" value="Alkaline phosphatase-like"/>
    <property type="match status" value="1"/>
</dbReference>
<organism evidence="2 3">
    <name type="scientific">Rubrobacter marinus</name>
    <dbReference type="NCBI Taxonomy" id="2653852"/>
    <lineage>
        <taxon>Bacteria</taxon>
        <taxon>Bacillati</taxon>
        <taxon>Actinomycetota</taxon>
        <taxon>Rubrobacteria</taxon>
        <taxon>Rubrobacterales</taxon>
        <taxon>Rubrobacteraceae</taxon>
        <taxon>Rubrobacter</taxon>
    </lineage>
</organism>
<name>A0A6G8Q3J9_9ACTN</name>
<evidence type="ECO:0000313" key="2">
    <source>
        <dbReference type="EMBL" id="QIN81025.1"/>
    </source>
</evidence>
<gene>
    <name evidence="2" type="ORF">GBA65_21510</name>
</gene>
<feature type="transmembrane region" description="Helical" evidence="1">
    <location>
        <begin position="33"/>
        <end position="54"/>
    </location>
</feature>
<dbReference type="PANTHER" id="PTHR10151">
    <property type="entry name" value="ECTONUCLEOTIDE PYROPHOSPHATASE/PHOSPHODIESTERASE"/>
    <property type="match status" value="1"/>
</dbReference>
<keyword evidence="1" id="KW-0812">Transmembrane</keyword>
<dbReference type="Proteomes" id="UP000502706">
    <property type="component" value="Plasmid unnamed1"/>
</dbReference>
<protein>
    <submittedName>
        <fullName evidence="2">Sulfatase-like hydrolase/transferase</fullName>
    </submittedName>
</protein>
<keyword evidence="2" id="KW-0378">Hydrolase</keyword>
<keyword evidence="1" id="KW-1133">Transmembrane helix</keyword>
<dbReference type="InterPro" id="IPR017850">
    <property type="entry name" value="Alkaline_phosphatase_core_sf"/>
</dbReference>
<dbReference type="GO" id="GO:0016787">
    <property type="term" value="F:hydrolase activity"/>
    <property type="evidence" value="ECO:0007669"/>
    <property type="project" value="UniProtKB-KW"/>
</dbReference>
<dbReference type="Pfam" id="PF01663">
    <property type="entry name" value="Phosphodiest"/>
    <property type="match status" value="1"/>
</dbReference>
<dbReference type="KEGG" id="rmar:GBA65_21510"/>
<dbReference type="AlphaFoldDB" id="A0A6G8Q3J9"/>
<accession>A0A6G8Q3J9</accession>
<reference evidence="2 3" key="1">
    <citation type="submission" date="2019-10" db="EMBL/GenBank/DDBJ databases">
        <title>Rubrobacter sp nov SCSIO 52915 isolated from a deep-sea sediment in the South China Sea.</title>
        <authorList>
            <person name="Chen R.W."/>
        </authorList>
    </citation>
    <scope>NUCLEOTIDE SEQUENCE [LARGE SCALE GENOMIC DNA]</scope>
    <source>
        <strain evidence="2 3">SCSIO 52915</strain>
        <plasmid evidence="2 3">unnamed1</plasmid>
    </source>
</reference>
<dbReference type="InterPro" id="IPR002591">
    <property type="entry name" value="Phosphodiest/P_Trfase"/>
</dbReference>